<proteinExistence type="predicted"/>
<evidence type="ECO:0000256" key="1">
    <source>
        <dbReference type="SAM" id="MobiDB-lite"/>
    </source>
</evidence>
<feature type="region of interest" description="Disordered" evidence="1">
    <location>
        <begin position="138"/>
        <end position="165"/>
    </location>
</feature>
<dbReference type="EMBL" id="JABANO010038773">
    <property type="protein sequence ID" value="KAF4698007.1"/>
    <property type="molecule type" value="Genomic_DNA"/>
</dbReference>
<evidence type="ECO:0000313" key="3">
    <source>
        <dbReference type="Proteomes" id="UP000553632"/>
    </source>
</evidence>
<keyword evidence="3" id="KW-1185">Reference proteome</keyword>
<name>A0A7J6PQ33_PEROL</name>
<dbReference type="AlphaFoldDB" id="A0A7J6PQ33"/>
<comment type="caution">
    <text evidence="2">The sequence shown here is derived from an EMBL/GenBank/DDBJ whole genome shotgun (WGS) entry which is preliminary data.</text>
</comment>
<sequence length="165" mass="18668">MRLMSGPPCRIYRHLTVFNRGKHTACLTVFWAMLARHLVRFAAPRTVSTLPALASFVRPPAGFRCSRVFISTGPSRADEGEDEKKKVKLPIDVYDNNKEWWEQITSPHDFMPKVGTAGFTVGCAMIIAMIMYNECEESEEEAENERLRQARLAAKDKQHSPAAVQ</sequence>
<evidence type="ECO:0000313" key="2">
    <source>
        <dbReference type="EMBL" id="KAF4698007.1"/>
    </source>
</evidence>
<organism evidence="2 3">
    <name type="scientific">Perkinsus olseni</name>
    <name type="common">Perkinsus atlanticus</name>
    <dbReference type="NCBI Taxonomy" id="32597"/>
    <lineage>
        <taxon>Eukaryota</taxon>
        <taxon>Sar</taxon>
        <taxon>Alveolata</taxon>
        <taxon>Perkinsozoa</taxon>
        <taxon>Perkinsea</taxon>
        <taxon>Perkinsida</taxon>
        <taxon>Perkinsidae</taxon>
        <taxon>Perkinsus</taxon>
    </lineage>
</organism>
<feature type="compositionally biased region" description="Basic and acidic residues" evidence="1">
    <location>
        <begin position="144"/>
        <end position="159"/>
    </location>
</feature>
<accession>A0A7J6PQ33</accession>
<dbReference type="Proteomes" id="UP000553632">
    <property type="component" value="Unassembled WGS sequence"/>
</dbReference>
<gene>
    <name evidence="2" type="ORF">FOZ63_004696</name>
</gene>
<protein>
    <submittedName>
        <fullName evidence="2">Uncharacterized protein</fullName>
    </submittedName>
</protein>
<reference evidence="2 3" key="1">
    <citation type="submission" date="2020-04" db="EMBL/GenBank/DDBJ databases">
        <title>Perkinsus olseni comparative genomics.</title>
        <authorList>
            <person name="Bogema D.R."/>
        </authorList>
    </citation>
    <scope>NUCLEOTIDE SEQUENCE [LARGE SCALE GENOMIC DNA]</scope>
    <source>
        <strain evidence="2 3">ATCC PRA-207</strain>
    </source>
</reference>